<dbReference type="Gene3D" id="3.30.565.10">
    <property type="entry name" value="Histidine kinase-like ATPase, C-terminal domain"/>
    <property type="match status" value="1"/>
</dbReference>
<dbReference type="Gene3D" id="1.10.8.500">
    <property type="entry name" value="HAMP domain in histidine kinase"/>
    <property type="match status" value="1"/>
</dbReference>
<evidence type="ECO:0000256" key="2">
    <source>
        <dbReference type="ARBA" id="ARBA00004651"/>
    </source>
</evidence>
<evidence type="ECO:0000256" key="14">
    <source>
        <dbReference type="SAM" id="Phobius"/>
    </source>
</evidence>
<dbReference type="EC" id="2.7.13.3" evidence="3"/>
<evidence type="ECO:0000256" key="7">
    <source>
        <dbReference type="ARBA" id="ARBA00022692"/>
    </source>
</evidence>
<keyword evidence="6" id="KW-0808">Transferase</keyword>
<dbReference type="Gene3D" id="1.10.287.130">
    <property type="match status" value="1"/>
</dbReference>
<dbReference type="SUPFAM" id="SSF47384">
    <property type="entry name" value="Homodimeric domain of signal transducing histidine kinase"/>
    <property type="match status" value="1"/>
</dbReference>
<dbReference type="PROSITE" id="PS50109">
    <property type="entry name" value="HIS_KIN"/>
    <property type="match status" value="1"/>
</dbReference>
<accession>A0ABW3PVC1</accession>
<evidence type="ECO:0000256" key="4">
    <source>
        <dbReference type="ARBA" id="ARBA00022475"/>
    </source>
</evidence>
<keyword evidence="12" id="KW-0902">Two-component regulatory system</keyword>
<feature type="domain" description="HAMP" evidence="16">
    <location>
        <begin position="68"/>
        <end position="120"/>
    </location>
</feature>
<dbReference type="SUPFAM" id="SSF55874">
    <property type="entry name" value="ATPase domain of HSP90 chaperone/DNA topoisomerase II/histidine kinase"/>
    <property type="match status" value="1"/>
</dbReference>
<comment type="catalytic activity">
    <reaction evidence="1">
        <text>ATP + protein L-histidine = ADP + protein N-phospho-L-histidine.</text>
        <dbReference type="EC" id="2.7.13.3"/>
    </reaction>
</comment>
<sequence length="343" mass="38598">MVNIVVVVVVIWLAGVSVKDFACIAVGQLDEISEGTRSNFNERINNYLLQVGLVAGATATLVHYGFVRRFLGPLRELTRSVQVLANGAYPEPIPSTNHDEIGALTRSFNQMTLTLQREAQIRKQLMSDISNELRTPLSNLNGYLEALSDGVVEGNRELYASLRDESLHLTKLVEQLHQLNIWETRQISDTEKEVLDIRALLLQVAQLFQLECEKKKIDLIIEAQQSKLFVHEQGIRQVFTNLLGNAILYNVGTEIDVKGKKDHQYYRISITNKGEDIPKNKQTQVFDRFVKVDSSRCRNRENTGSGLGLAIVKEIVEQHGGQVGLETDGQKHTFWVALPYEGT</sequence>
<evidence type="ECO:0000313" key="17">
    <source>
        <dbReference type="EMBL" id="MFD1130609.1"/>
    </source>
</evidence>
<reference evidence="18" key="1">
    <citation type="journal article" date="2019" name="Int. J. Syst. Evol. Microbiol.">
        <title>The Global Catalogue of Microorganisms (GCM) 10K type strain sequencing project: providing services to taxonomists for standard genome sequencing and annotation.</title>
        <authorList>
            <consortium name="The Broad Institute Genomics Platform"/>
            <consortium name="The Broad Institute Genome Sequencing Center for Infectious Disease"/>
            <person name="Wu L."/>
            <person name="Ma J."/>
        </authorList>
    </citation>
    <scope>NUCLEOTIDE SEQUENCE [LARGE SCALE GENOMIC DNA]</scope>
    <source>
        <strain evidence="18">CCUG 53519</strain>
    </source>
</reference>
<gene>
    <name evidence="17" type="ORF">ACFQ3J_20915</name>
</gene>
<dbReference type="InterPro" id="IPR005467">
    <property type="entry name" value="His_kinase_dom"/>
</dbReference>
<dbReference type="GO" id="GO:0005524">
    <property type="term" value="F:ATP binding"/>
    <property type="evidence" value="ECO:0007669"/>
    <property type="project" value="UniProtKB-KW"/>
</dbReference>
<dbReference type="PANTHER" id="PTHR45528">
    <property type="entry name" value="SENSOR HISTIDINE KINASE CPXA"/>
    <property type="match status" value="1"/>
</dbReference>
<evidence type="ECO:0000256" key="8">
    <source>
        <dbReference type="ARBA" id="ARBA00022741"/>
    </source>
</evidence>
<dbReference type="EMBL" id="JBHTKX010000004">
    <property type="protein sequence ID" value="MFD1130609.1"/>
    <property type="molecule type" value="Genomic_DNA"/>
</dbReference>
<dbReference type="InterPro" id="IPR050398">
    <property type="entry name" value="HssS/ArlS-like"/>
</dbReference>
<keyword evidence="9" id="KW-0418">Kinase</keyword>
<proteinExistence type="predicted"/>
<organism evidence="17 18">
    <name type="scientific">Paenibacillus provencensis</name>
    <dbReference type="NCBI Taxonomy" id="441151"/>
    <lineage>
        <taxon>Bacteria</taxon>
        <taxon>Bacillati</taxon>
        <taxon>Bacillota</taxon>
        <taxon>Bacilli</taxon>
        <taxon>Bacillales</taxon>
        <taxon>Paenibacillaceae</taxon>
        <taxon>Paenibacillus</taxon>
    </lineage>
</organism>
<keyword evidence="7 14" id="KW-0812">Transmembrane</keyword>
<evidence type="ECO:0000256" key="10">
    <source>
        <dbReference type="ARBA" id="ARBA00022840"/>
    </source>
</evidence>
<keyword evidence="5" id="KW-0597">Phosphoprotein</keyword>
<dbReference type="Pfam" id="PF00672">
    <property type="entry name" value="HAMP"/>
    <property type="match status" value="1"/>
</dbReference>
<feature type="domain" description="Histidine kinase" evidence="15">
    <location>
        <begin position="128"/>
        <end position="342"/>
    </location>
</feature>
<dbReference type="InterPro" id="IPR036097">
    <property type="entry name" value="HisK_dim/P_sf"/>
</dbReference>
<feature type="transmembrane region" description="Helical" evidence="14">
    <location>
        <begin position="47"/>
        <end position="67"/>
    </location>
</feature>
<evidence type="ECO:0000313" key="18">
    <source>
        <dbReference type="Proteomes" id="UP001597169"/>
    </source>
</evidence>
<evidence type="ECO:0000256" key="3">
    <source>
        <dbReference type="ARBA" id="ARBA00012438"/>
    </source>
</evidence>
<dbReference type="Pfam" id="PF00512">
    <property type="entry name" value="HisKA"/>
    <property type="match status" value="1"/>
</dbReference>
<evidence type="ECO:0000256" key="13">
    <source>
        <dbReference type="ARBA" id="ARBA00023136"/>
    </source>
</evidence>
<dbReference type="SMART" id="SM00388">
    <property type="entry name" value="HisKA"/>
    <property type="match status" value="1"/>
</dbReference>
<dbReference type="SMART" id="SM00387">
    <property type="entry name" value="HATPase_c"/>
    <property type="match status" value="1"/>
</dbReference>
<dbReference type="InterPro" id="IPR004358">
    <property type="entry name" value="Sig_transdc_His_kin-like_C"/>
</dbReference>
<dbReference type="PRINTS" id="PR00344">
    <property type="entry name" value="BCTRLSENSOR"/>
</dbReference>
<evidence type="ECO:0000256" key="11">
    <source>
        <dbReference type="ARBA" id="ARBA00022989"/>
    </source>
</evidence>
<comment type="caution">
    <text evidence="17">The sequence shown here is derived from an EMBL/GenBank/DDBJ whole genome shotgun (WGS) entry which is preliminary data.</text>
</comment>
<keyword evidence="4" id="KW-1003">Cell membrane</keyword>
<dbReference type="PANTHER" id="PTHR45528:SF1">
    <property type="entry name" value="SENSOR HISTIDINE KINASE CPXA"/>
    <property type="match status" value="1"/>
</dbReference>
<keyword evidence="8" id="KW-0547">Nucleotide-binding</keyword>
<dbReference type="SMART" id="SM00304">
    <property type="entry name" value="HAMP"/>
    <property type="match status" value="1"/>
</dbReference>
<dbReference type="SUPFAM" id="SSF158472">
    <property type="entry name" value="HAMP domain-like"/>
    <property type="match status" value="1"/>
</dbReference>
<dbReference type="Pfam" id="PF02518">
    <property type="entry name" value="HATPase_c"/>
    <property type="match status" value="1"/>
</dbReference>
<name>A0ABW3PVC1_9BACL</name>
<evidence type="ECO:0000259" key="16">
    <source>
        <dbReference type="PROSITE" id="PS50885"/>
    </source>
</evidence>
<dbReference type="CDD" id="cd06225">
    <property type="entry name" value="HAMP"/>
    <property type="match status" value="1"/>
</dbReference>
<evidence type="ECO:0000256" key="1">
    <source>
        <dbReference type="ARBA" id="ARBA00000085"/>
    </source>
</evidence>
<dbReference type="CDD" id="cd00075">
    <property type="entry name" value="HATPase"/>
    <property type="match status" value="1"/>
</dbReference>
<keyword evidence="10 17" id="KW-0067">ATP-binding</keyword>
<evidence type="ECO:0000256" key="9">
    <source>
        <dbReference type="ARBA" id="ARBA00022777"/>
    </source>
</evidence>
<dbReference type="InterPro" id="IPR003660">
    <property type="entry name" value="HAMP_dom"/>
</dbReference>
<evidence type="ECO:0000259" key="15">
    <source>
        <dbReference type="PROSITE" id="PS50109"/>
    </source>
</evidence>
<keyword evidence="11 14" id="KW-1133">Transmembrane helix</keyword>
<keyword evidence="18" id="KW-1185">Reference proteome</keyword>
<keyword evidence="13 14" id="KW-0472">Membrane</keyword>
<dbReference type="InterPro" id="IPR003594">
    <property type="entry name" value="HATPase_dom"/>
</dbReference>
<evidence type="ECO:0000256" key="5">
    <source>
        <dbReference type="ARBA" id="ARBA00022553"/>
    </source>
</evidence>
<dbReference type="InterPro" id="IPR036890">
    <property type="entry name" value="HATPase_C_sf"/>
</dbReference>
<comment type="subcellular location">
    <subcellularLocation>
        <location evidence="2">Cell membrane</location>
        <topology evidence="2">Multi-pass membrane protein</topology>
    </subcellularLocation>
</comment>
<protein>
    <recommendedName>
        <fullName evidence="3">histidine kinase</fullName>
        <ecNumber evidence="3">2.7.13.3</ecNumber>
    </recommendedName>
</protein>
<dbReference type="RefSeq" id="WP_379293868.1">
    <property type="nucleotide sequence ID" value="NZ_JBHTKX010000004.1"/>
</dbReference>
<dbReference type="InterPro" id="IPR003661">
    <property type="entry name" value="HisK_dim/P_dom"/>
</dbReference>
<dbReference type="PROSITE" id="PS50885">
    <property type="entry name" value="HAMP"/>
    <property type="match status" value="1"/>
</dbReference>
<evidence type="ECO:0000256" key="6">
    <source>
        <dbReference type="ARBA" id="ARBA00022679"/>
    </source>
</evidence>
<dbReference type="CDD" id="cd00082">
    <property type="entry name" value="HisKA"/>
    <property type="match status" value="1"/>
</dbReference>
<evidence type="ECO:0000256" key="12">
    <source>
        <dbReference type="ARBA" id="ARBA00023012"/>
    </source>
</evidence>
<dbReference type="Proteomes" id="UP001597169">
    <property type="component" value="Unassembled WGS sequence"/>
</dbReference>